<name>S8AV22_PENO1</name>
<evidence type="ECO:0000313" key="2">
    <source>
        <dbReference type="EMBL" id="EPS25707.1"/>
    </source>
</evidence>
<evidence type="ECO:0000313" key="3">
    <source>
        <dbReference type="Proteomes" id="UP000019376"/>
    </source>
</evidence>
<feature type="region of interest" description="Disordered" evidence="1">
    <location>
        <begin position="1"/>
        <end position="40"/>
    </location>
</feature>
<dbReference type="EMBL" id="KB644408">
    <property type="protein sequence ID" value="EPS25707.1"/>
    <property type="molecule type" value="Genomic_DNA"/>
</dbReference>
<keyword evidence="3" id="KW-1185">Reference proteome</keyword>
<dbReference type="Proteomes" id="UP000019376">
    <property type="component" value="Unassembled WGS sequence"/>
</dbReference>
<dbReference type="AlphaFoldDB" id="S8AV22"/>
<protein>
    <submittedName>
        <fullName evidence="2">Uncharacterized protein</fullName>
    </submittedName>
</protein>
<accession>S8AV22</accession>
<dbReference type="HOGENOM" id="CLU_2758599_0_0_1"/>
<reference evidence="2 3" key="1">
    <citation type="journal article" date="2013" name="PLoS ONE">
        <title>Genomic and secretomic analyses reveal unique features of the lignocellulolytic enzyme system of Penicillium decumbens.</title>
        <authorList>
            <person name="Liu G."/>
            <person name="Zhang L."/>
            <person name="Wei X."/>
            <person name="Zou G."/>
            <person name="Qin Y."/>
            <person name="Ma L."/>
            <person name="Li J."/>
            <person name="Zheng H."/>
            <person name="Wang S."/>
            <person name="Wang C."/>
            <person name="Xun L."/>
            <person name="Zhao G.-P."/>
            <person name="Zhou Z."/>
            <person name="Qu Y."/>
        </authorList>
    </citation>
    <scope>NUCLEOTIDE SEQUENCE [LARGE SCALE GENOMIC DNA]</scope>
    <source>
        <strain evidence="3">114-2 / CGMCC 5302</strain>
    </source>
</reference>
<proteinExistence type="predicted"/>
<sequence>MMKGCLQVEQPATGNKNERIDAETAEDQTLQDKRSRKGGSMWLRHLEHLKDLLSTDFTSAVKPAEDTTHE</sequence>
<organism evidence="2 3">
    <name type="scientific">Penicillium oxalicum (strain 114-2 / CGMCC 5302)</name>
    <name type="common">Penicillium decumbens</name>
    <dbReference type="NCBI Taxonomy" id="933388"/>
    <lineage>
        <taxon>Eukaryota</taxon>
        <taxon>Fungi</taxon>
        <taxon>Dikarya</taxon>
        <taxon>Ascomycota</taxon>
        <taxon>Pezizomycotina</taxon>
        <taxon>Eurotiomycetes</taxon>
        <taxon>Eurotiomycetidae</taxon>
        <taxon>Eurotiales</taxon>
        <taxon>Aspergillaceae</taxon>
        <taxon>Penicillium</taxon>
    </lineage>
</organism>
<evidence type="ECO:0000256" key="1">
    <source>
        <dbReference type="SAM" id="MobiDB-lite"/>
    </source>
</evidence>
<gene>
    <name evidence="2" type="ORF">PDE_00641</name>
</gene>